<dbReference type="Proteomes" id="UP000000305">
    <property type="component" value="Unassembled WGS sequence"/>
</dbReference>
<dbReference type="KEGG" id="dpx:DAPPUDRAFT_242730"/>
<proteinExistence type="predicted"/>
<sequence>MAPEKEQPLVAQLQDYELPFHEGVTRFLIQQRFEFLNPKNERIYCTCKRELFKTDLPFDDCLGSDNGLPTTLINGSSSSSGHVLHHQHGGVGGSDLLFTLGNKLLFDNGVHNPSGSGGLMAASRIMSSLMASQFGGGWKDSHASSLQSHLPSAAFASYHSSGSHCYDCGSVATVMAQMRQCCETNKPEKVVTEGQNGFKQGYKGFNQGHMTKYLQTLQ</sequence>
<evidence type="ECO:0000313" key="2">
    <source>
        <dbReference type="Proteomes" id="UP000000305"/>
    </source>
</evidence>
<reference evidence="1 2" key="1">
    <citation type="journal article" date="2011" name="Science">
        <title>The ecoresponsive genome of Daphnia pulex.</title>
        <authorList>
            <person name="Colbourne J.K."/>
            <person name="Pfrender M.E."/>
            <person name="Gilbert D."/>
            <person name="Thomas W.K."/>
            <person name="Tucker A."/>
            <person name="Oakley T.H."/>
            <person name="Tokishita S."/>
            <person name="Aerts A."/>
            <person name="Arnold G.J."/>
            <person name="Basu M.K."/>
            <person name="Bauer D.J."/>
            <person name="Caceres C.E."/>
            <person name="Carmel L."/>
            <person name="Casola C."/>
            <person name="Choi J.H."/>
            <person name="Detter J.C."/>
            <person name="Dong Q."/>
            <person name="Dusheyko S."/>
            <person name="Eads B.D."/>
            <person name="Frohlich T."/>
            <person name="Geiler-Samerotte K.A."/>
            <person name="Gerlach D."/>
            <person name="Hatcher P."/>
            <person name="Jogdeo S."/>
            <person name="Krijgsveld J."/>
            <person name="Kriventseva E.V."/>
            <person name="Kultz D."/>
            <person name="Laforsch C."/>
            <person name="Lindquist E."/>
            <person name="Lopez J."/>
            <person name="Manak J.R."/>
            <person name="Muller J."/>
            <person name="Pangilinan J."/>
            <person name="Patwardhan R.P."/>
            <person name="Pitluck S."/>
            <person name="Pritham E.J."/>
            <person name="Rechtsteiner A."/>
            <person name="Rho M."/>
            <person name="Rogozin I.B."/>
            <person name="Sakarya O."/>
            <person name="Salamov A."/>
            <person name="Schaack S."/>
            <person name="Shapiro H."/>
            <person name="Shiga Y."/>
            <person name="Skalitzky C."/>
            <person name="Smith Z."/>
            <person name="Souvorov A."/>
            <person name="Sung W."/>
            <person name="Tang Z."/>
            <person name="Tsuchiya D."/>
            <person name="Tu H."/>
            <person name="Vos H."/>
            <person name="Wang M."/>
            <person name="Wolf Y.I."/>
            <person name="Yamagata H."/>
            <person name="Yamada T."/>
            <person name="Ye Y."/>
            <person name="Shaw J.R."/>
            <person name="Andrews J."/>
            <person name="Crease T.J."/>
            <person name="Tang H."/>
            <person name="Lucas S.M."/>
            <person name="Robertson H.M."/>
            <person name="Bork P."/>
            <person name="Koonin E.V."/>
            <person name="Zdobnov E.M."/>
            <person name="Grigoriev I.V."/>
            <person name="Lynch M."/>
            <person name="Boore J.L."/>
        </authorList>
    </citation>
    <scope>NUCLEOTIDE SEQUENCE [LARGE SCALE GENOMIC DNA]</scope>
</reference>
<dbReference type="HOGENOM" id="CLU_1268032_0_0_1"/>
<evidence type="ECO:0000313" key="1">
    <source>
        <dbReference type="EMBL" id="EFX81208.1"/>
    </source>
</evidence>
<dbReference type="InParanoid" id="E9GHB5"/>
<dbReference type="AlphaFoldDB" id="E9GHB5"/>
<accession>E9GHB5</accession>
<name>E9GHB5_DAPPU</name>
<protein>
    <submittedName>
        <fullName evidence="1">Uncharacterized protein</fullName>
    </submittedName>
</protein>
<organism evidence="1 2">
    <name type="scientific">Daphnia pulex</name>
    <name type="common">Water flea</name>
    <dbReference type="NCBI Taxonomy" id="6669"/>
    <lineage>
        <taxon>Eukaryota</taxon>
        <taxon>Metazoa</taxon>
        <taxon>Ecdysozoa</taxon>
        <taxon>Arthropoda</taxon>
        <taxon>Crustacea</taxon>
        <taxon>Branchiopoda</taxon>
        <taxon>Diplostraca</taxon>
        <taxon>Cladocera</taxon>
        <taxon>Anomopoda</taxon>
        <taxon>Daphniidae</taxon>
        <taxon>Daphnia</taxon>
    </lineage>
</organism>
<gene>
    <name evidence="1" type="ORF">DAPPUDRAFT_242730</name>
</gene>
<dbReference type="EMBL" id="GL732544">
    <property type="protein sequence ID" value="EFX81208.1"/>
    <property type="molecule type" value="Genomic_DNA"/>
</dbReference>
<keyword evidence="2" id="KW-1185">Reference proteome</keyword>